<dbReference type="Proteomes" id="UP000245624">
    <property type="component" value="Unassembled WGS sequence"/>
</dbReference>
<dbReference type="GO" id="GO:0016020">
    <property type="term" value="C:membrane"/>
    <property type="evidence" value="ECO:0007669"/>
    <property type="project" value="GOC"/>
</dbReference>
<gene>
    <name evidence="4" type="ORF">DLJ74_08385</name>
</gene>
<sequence>MKKILAGLVIGGLLIKSYYDTNVWKINRLSIGTDRLKDETFRLVQLTDIHNKIFFNQYTRLLQKIINFHPDLIVLTGDLIDRKTKDFSGILAFVEQLAKSHQYVYFVSGNHEWDHPRGEEFINSLRQRNVKLLDNKRVIVKLKRCQICLVGVADAATGNDQLTESLFIKEGYRILLSHSPEIINRKAAKLADLILCGHTHGGQIRLPFLGAIISPDQGLFPSLDKGIFQHEKGKYLYIDSGLGTTRLPIRFLNQSQLSFLTIYGTNR</sequence>
<evidence type="ECO:0000256" key="2">
    <source>
        <dbReference type="ARBA" id="ARBA00022801"/>
    </source>
</evidence>
<dbReference type="OrthoDB" id="9780884at2"/>
<dbReference type="AlphaFoldDB" id="A0A317KYM8"/>
<dbReference type="InterPro" id="IPR029052">
    <property type="entry name" value="Metallo-depent_PP-like"/>
</dbReference>
<dbReference type="RefSeq" id="WP_109984133.1">
    <property type="nucleotide sequence ID" value="NZ_QGTD01000008.1"/>
</dbReference>
<organism evidence="4 5">
    <name type="scientific">Gracilibacillus dipsosauri</name>
    <dbReference type="NCBI Taxonomy" id="178340"/>
    <lineage>
        <taxon>Bacteria</taxon>
        <taxon>Bacillati</taxon>
        <taxon>Bacillota</taxon>
        <taxon>Bacilli</taxon>
        <taxon>Bacillales</taxon>
        <taxon>Bacillaceae</taxon>
        <taxon>Gracilibacillus</taxon>
    </lineage>
</organism>
<proteinExistence type="predicted"/>
<dbReference type="PANTHER" id="PTHR31302">
    <property type="entry name" value="TRANSMEMBRANE PROTEIN WITH METALLOPHOSPHOESTERASE DOMAIN-RELATED"/>
    <property type="match status" value="1"/>
</dbReference>
<evidence type="ECO:0000313" key="4">
    <source>
        <dbReference type="EMBL" id="PWU68453.1"/>
    </source>
</evidence>
<dbReference type="Gene3D" id="3.60.21.10">
    <property type="match status" value="1"/>
</dbReference>
<dbReference type="EMBL" id="QGTD01000008">
    <property type="protein sequence ID" value="PWU68453.1"/>
    <property type="molecule type" value="Genomic_DNA"/>
</dbReference>
<dbReference type="InterPro" id="IPR051158">
    <property type="entry name" value="Metallophosphoesterase_sf"/>
</dbReference>
<evidence type="ECO:0000259" key="3">
    <source>
        <dbReference type="Pfam" id="PF00149"/>
    </source>
</evidence>
<dbReference type="GO" id="GO:0046872">
    <property type="term" value="F:metal ion binding"/>
    <property type="evidence" value="ECO:0007669"/>
    <property type="project" value="UniProtKB-KW"/>
</dbReference>
<dbReference type="GO" id="GO:0008758">
    <property type="term" value="F:UDP-2,3-diacylglucosamine hydrolase activity"/>
    <property type="evidence" value="ECO:0007669"/>
    <property type="project" value="TreeGrafter"/>
</dbReference>
<evidence type="ECO:0000256" key="1">
    <source>
        <dbReference type="ARBA" id="ARBA00022723"/>
    </source>
</evidence>
<keyword evidence="5" id="KW-1185">Reference proteome</keyword>
<accession>A0A317KYM8</accession>
<keyword evidence="1" id="KW-0479">Metal-binding</keyword>
<dbReference type="PANTHER" id="PTHR31302:SF31">
    <property type="entry name" value="PHOSPHODIESTERASE YAEI"/>
    <property type="match status" value="1"/>
</dbReference>
<dbReference type="SUPFAM" id="SSF56300">
    <property type="entry name" value="Metallo-dependent phosphatases"/>
    <property type="match status" value="1"/>
</dbReference>
<dbReference type="GO" id="GO:0009245">
    <property type="term" value="P:lipid A biosynthetic process"/>
    <property type="evidence" value="ECO:0007669"/>
    <property type="project" value="TreeGrafter"/>
</dbReference>
<evidence type="ECO:0000313" key="5">
    <source>
        <dbReference type="Proteomes" id="UP000245624"/>
    </source>
</evidence>
<dbReference type="InterPro" id="IPR004843">
    <property type="entry name" value="Calcineurin-like_PHP"/>
</dbReference>
<feature type="domain" description="Calcineurin-like phosphoesterase" evidence="3">
    <location>
        <begin position="41"/>
        <end position="201"/>
    </location>
</feature>
<dbReference type="Pfam" id="PF00149">
    <property type="entry name" value="Metallophos"/>
    <property type="match status" value="1"/>
</dbReference>
<keyword evidence="2" id="KW-0378">Hydrolase</keyword>
<reference evidence="4 5" key="1">
    <citation type="submission" date="2018-05" db="EMBL/GenBank/DDBJ databases">
        <title>Genomic analysis of Gracilibacillus dipsosauri DD1 reveals novel features of a salt-tolerant amylase.</title>
        <authorList>
            <person name="Deutch C.E."/>
            <person name="Yang S."/>
        </authorList>
    </citation>
    <scope>NUCLEOTIDE SEQUENCE [LARGE SCALE GENOMIC DNA]</scope>
    <source>
        <strain evidence="4 5">DD1</strain>
    </source>
</reference>
<name>A0A317KYM8_9BACI</name>
<protein>
    <submittedName>
        <fullName evidence="4">Metallophosphoesterase</fullName>
    </submittedName>
</protein>
<comment type="caution">
    <text evidence="4">The sequence shown here is derived from an EMBL/GenBank/DDBJ whole genome shotgun (WGS) entry which is preliminary data.</text>
</comment>